<keyword evidence="5" id="KW-0687">Ribonucleoprotein</keyword>
<organism evidence="10">
    <name type="scientific">Camponotus floridanus</name>
    <name type="common">Florida carpenter ant</name>
    <dbReference type="NCBI Taxonomy" id="104421"/>
    <lineage>
        <taxon>Eukaryota</taxon>
        <taxon>Metazoa</taxon>
        <taxon>Ecdysozoa</taxon>
        <taxon>Arthropoda</taxon>
        <taxon>Hexapoda</taxon>
        <taxon>Insecta</taxon>
        <taxon>Pterygota</taxon>
        <taxon>Neoptera</taxon>
        <taxon>Endopterygota</taxon>
        <taxon>Hymenoptera</taxon>
        <taxon>Apocrita</taxon>
        <taxon>Aculeata</taxon>
        <taxon>Formicoidea</taxon>
        <taxon>Formicidae</taxon>
        <taxon>Formicinae</taxon>
        <taxon>Camponotus</taxon>
    </lineage>
</organism>
<evidence type="ECO:0000313" key="9">
    <source>
        <dbReference type="EMBL" id="EFN68658.1"/>
    </source>
</evidence>
<dbReference type="OMA" id="DITKWME"/>
<proteinExistence type="inferred from homology"/>
<comment type="subcellular location">
    <subcellularLocation>
        <location evidence="1">Mitochondrion</location>
    </subcellularLocation>
</comment>
<dbReference type="Proteomes" id="UP000000311">
    <property type="component" value="Unassembled WGS sequence"/>
</dbReference>
<dbReference type="STRING" id="104421.E2AD22"/>
<dbReference type="PANTHER" id="PTHR21396:SF2">
    <property type="entry name" value="LARGE RIBOSOMAL SUBUNIT PROTEIN ML43"/>
    <property type="match status" value="1"/>
</dbReference>
<dbReference type="Gene3D" id="3.40.30.10">
    <property type="entry name" value="Glutaredoxin"/>
    <property type="match status" value="1"/>
</dbReference>
<dbReference type="PANTHER" id="PTHR21396">
    <property type="entry name" value="39S RIBOSOMAL PROTEIN L43"/>
    <property type="match status" value="1"/>
</dbReference>
<dbReference type="InterPro" id="IPR007741">
    <property type="entry name" value="Ribosomal_mL43/mS25/NADH_DH"/>
</dbReference>
<dbReference type="GO" id="GO:0032543">
    <property type="term" value="P:mitochondrial translation"/>
    <property type="evidence" value="ECO:0007669"/>
    <property type="project" value="InterPro"/>
</dbReference>
<dbReference type="OrthoDB" id="88at2759"/>
<comment type="similarity">
    <text evidence="2">Belongs to the mitochondrion-specific ribosomal protein mL43 family.</text>
</comment>
<evidence type="ECO:0000256" key="5">
    <source>
        <dbReference type="ARBA" id="ARBA00023274"/>
    </source>
</evidence>
<evidence type="ECO:0000256" key="4">
    <source>
        <dbReference type="ARBA" id="ARBA00023128"/>
    </source>
</evidence>
<protein>
    <recommendedName>
        <fullName evidence="6">Large ribosomal subunit protein mL43</fullName>
    </recommendedName>
</protein>
<feature type="region of interest" description="Disordered" evidence="7">
    <location>
        <begin position="131"/>
        <end position="154"/>
    </location>
</feature>
<sequence>MSNKQLFLPSGFPRAPLGLGIGRYVCQLQRVTLKFCKNHGTSRGMRDFIEHNLVQYAKDNPGVVVYAKPRRHKHPVIVAEYLNGGKHWMDVANYSRDDITKWMELVRTQIHNSSAMRLPTEKLVELFKAQQLNDSEKKDDSEAVQEDSEHVQRA</sequence>
<feature type="compositionally biased region" description="Basic and acidic residues" evidence="7">
    <location>
        <begin position="134"/>
        <end position="154"/>
    </location>
</feature>
<dbReference type="InterPro" id="IPR039927">
    <property type="entry name" value="Ribosomal_mL43"/>
</dbReference>
<dbReference type="SUPFAM" id="SSF52833">
    <property type="entry name" value="Thioredoxin-like"/>
    <property type="match status" value="1"/>
</dbReference>
<evidence type="ECO:0000256" key="1">
    <source>
        <dbReference type="ARBA" id="ARBA00004173"/>
    </source>
</evidence>
<name>E2AD22_CAMFO</name>
<dbReference type="GO" id="GO:0003735">
    <property type="term" value="F:structural constituent of ribosome"/>
    <property type="evidence" value="ECO:0007669"/>
    <property type="project" value="InterPro"/>
</dbReference>
<evidence type="ECO:0000256" key="7">
    <source>
        <dbReference type="SAM" id="MobiDB-lite"/>
    </source>
</evidence>
<evidence type="ECO:0000256" key="2">
    <source>
        <dbReference type="ARBA" id="ARBA00006073"/>
    </source>
</evidence>
<evidence type="ECO:0000259" key="8">
    <source>
        <dbReference type="SMART" id="SM00916"/>
    </source>
</evidence>
<dbReference type="InterPro" id="IPR036249">
    <property type="entry name" value="Thioredoxin-like_sf"/>
</dbReference>
<accession>E2AD22</accession>
<dbReference type="InParanoid" id="E2AD22"/>
<dbReference type="AlphaFoldDB" id="E2AD22"/>
<evidence type="ECO:0000256" key="6">
    <source>
        <dbReference type="ARBA" id="ARBA00035188"/>
    </source>
</evidence>
<reference evidence="9 10" key="1">
    <citation type="journal article" date="2010" name="Science">
        <title>Genomic comparison of the ants Camponotus floridanus and Harpegnathos saltator.</title>
        <authorList>
            <person name="Bonasio R."/>
            <person name="Zhang G."/>
            <person name="Ye C."/>
            <person name="Mutti N.S."/>
            <person name="Fang X."/>
            <person name="Qin N."/>
            <person name="Donahue G."/>
            <person name="Yang P."/>
            <person name="Li Q."/>
            <person name="Li C."/>
            <person name="Zhang P."/>
            <person name="Huang Z."/>
            <person name="Berger S.L."/>
            <person name="Reinberg D."/>
            <person name="Wang J."/>
            <person name="Liebig J."/>
        </authorList>
    </citation>
    <scope>NUCLEOTIDE SEQUENCE [LARGE SCALE GENOMIC DNA]</scope>
    <source>
        <strain evidence="10">C129</strain>
    </source>
</reference>
<dbReference type="GO" id="GO:0005762">
    <property type="term" value="C:mitochondrial large ribosomal subunit"/>
    <property type="evidence" value="ECO:0007669"/>
    <property type="project" value="TreeGrafter"/>
</dbReference>
<keyword evidence="3 9" id="KW-0689">Ribosomal protein</keyword>
<evidence type="ECO:0000256" key="3">
    <source>
        <dbReference type="ARBA" id="ARBA00022980"/>
    </source>
</evidence>
<keyword evidence="10" id="KW-1185">Reference proteome</keyword>
<evidence type="ECO:0000313" key="10">
    <source>
        <dbReference type="Proteomes" id="UP000000311"/>
    </source>
</evidence>
<gene>
    <name evidence="9" type="ORF">EAG_14957</name>
</gene>
<dbReference type="FunCoup" id="E2AD22">
    <property type="interactions" value="649"/>
</dbReference>
<feature type="domain" description="Ribosomal protein/NADH dehydrogenase" evidence="8">
    <location>
        <begin position="37"/>
        <end position="110"/>
    </location>
</feature>
<dbReference type="SMART" id="SM00916">
    <property type="entry name" value="L51_S25_CI-B8"/>
    <property type="match status" value="1"/>
</dbReference>
<dbReference type="Pfam" id="PF05047">
    <property type="entry name" value="L51_S25_CI-B8"/>
    <property type="match status" value="1"/>
</dbReference>
<keyword evidence="4" id="KW-0496">Mitochondrion</keyword>
<dbReference type="EMBL" id="GL438658">
    <property type="protein sequence ID" value="EFN68658.1"/>
    <property type="molecule type" value="Genomic_DNA"/>
</dbReference>